<dbReference type="SUPFAM" id="SSF116878">
    <property type="entry name" value="TrmE connector domain"/>
    <property type="match status" value="1"/>
</dbReference>
<keyword evidence="5 7" id="KW-0630">Potassium</keyword>
<dbReference type="Gene3D" id="3.40.50.300">
    <property type="entry name" value="P-loop containing nucleotide triphosphate hydrolases"/>
    <property type="match status" value="1"/>
</dbReference>
<keyword evidence="3 7" id="KW-0547">Nucleotide-binding</keyword>
<dbReference type="NCBIfam" id="NF003661">
    <property type="entry name" value="PRK05291.1-3"/>
    <property type="match status" value="1"/>
</dbReference>
<evidence type="ECO:0000313" key="10">
    <source>
        <dbReference type="Proteomes" id="UP000481421"/>
    </source>
</evidence>
<dbReference type="PANTHER" id="PTHR42714:SF2">
    <property type="entry name" value="TRNA MODIFICATION GTPASE GTPBP3, MITOCHONDRIAL"/>
    <property type="match status" value="1"/>
</dbReference>
<comment type="caution">
    <text evidence="7">Lacks conserved residue(s) required for the propagation of feature annotation.</text>
</comment>
<feature type="domain" description="TrmE-type G" evidence="8">
    <location>
        <begin position="213"/>
        <end position="349"/>
    </location>
</feature>
<feature type="binding site" evidence="7">
    <location>
        <position position="248"/>
    </location>
    <ligand>
        <name>Mg(2+)</name>
        <dbReference type="ChEBI" id="CHEBI:18420"/>
    </ligand>
</feature>
<name>A0A6B3RSH1_9RHOB</name>
<feature type="binding site" evidence="7">
    <location>
        <begin position="223"/>
        <end position="228"/>
    </location>
    <ligand>
        <name>GTP</name>
        <dbReference type="ChEBI" id="CHEBI:37565"/>
    </ligand>
</feature>
<feature type="binding site" evidence="7">
    <location>
        <position position="426"/>
    </location>
    <ligand>
        <name>(6S)-5-formyl-5,6,7,8-tetrahydrofolate</name>
        <dbReference type="ChEBI" id="CHEBI:57457"/>
    </ligand>
</feature>
<dbReference type="InterPro" id="IPR025867">
    <property type="entry name" value="MnmE_helical"/>
</dbReference>
<feature type="binding site" evidence="7">
    <location>
        <position position="77"/>
    </location>
    <ligand>
        <name>(6S)-5-formyl-5,6,7,8-tetrahydrofolate</name>
        <dbReference type="ChEBI" id="CHEBI:57457"/>
    </ligand>
</feature>
<dbReference type="AlphaFoldDB" id="A0A6B3RSH1"/>
<keyword evidence="7" id="KW-0479">Metal-binding</keyword>
<evidence type="ECO:0000256" key="2">
    <source>
        <dbReference type="ARBA" id="ARBA00022694"/>
    </source>
</evidence>
<dbReference type="Gene3D" id="3.30.1360.120">
    <property type="entry name" value="Probable tRNA modification gtpase trme, domain 1"/>
    <property type="match status" value="1"/>
</dbReference>
<dbReference type="EC" id="3.6.-.-" evidence="7"/>
<dbReference type="GO" id="GO:0002098">
    <property type="term" value="P:tRNA wobble uridine modification"/>
    <property type="evidence" value="ECO:0007669"/>
    <property type="project" value="TreeGrafter"/>
</dbReference>
<protein>
    <recommendedName>
        <fullName evidence="7">tRNA modification GTPase MnmE</fullName>
        <ecNumber evidence="7">3.6.-.-</ecNumber>
    </recommendedName>
</protein>
<evidence type="ECO:0000256" key="6">
    <source>
        <dbReference type="ARBA" id="ARBA00023134"/>
    </source>
</evidence>
<feature type="binding site" evidence="7">
    <location>
        <begin position="267"/>
        <end position="270"/>
    </location>
    <ligand>
        <name>GTP</name>
        <dbReference type="ChEBI" id="CHEBI:37565"/>
    </ligand>
</feature>
<dbReference type="CDD" id="cd04164">
    <property type="entry name" value="trmE"/>
    <property type="match status" value="1"/>
</dbReference>
<evidence type="ECO:0000256" key="5">
    <source>
        <dbReference type="ARBA" id="ARBA00022958"/>
    </source>
</evidence>
<feature type="binding site" evidence="7">
    <location>
        <position position="223"/>
    </location>
    <ligand>
        <name>K(+)</name>
        <dbReference type="ChEBI" id="CHEBI:29103"/>
    </ligand>
</feature>
<keyword evidence="6 7" id="KW-0342">GTP-binding</keyword>
<comment type="caution">
    <text evidence="9">The sequence shown here is derived from an EMBL/GenBank/DDBJ whole genome shotgun (WGS) entry which is preliminary data.</text>
</comment>
<dbReference type="NCBIfam" id="TIGR00231">
    <property type="entry name" value="small_GTP"/>
    <property type="match status" value="1"/>
</dbReference>
<dbReference type="EMBL" id="JAAIKE010000007">
    <property type="protein sequence ID" value="NEX48096.1"/>
    <property type="molecule type" value="Genomic_DNA"/>
</dbReference>
<comment type="subunit">
    <text evidence="7">Homodimer. Heterotetramer of two MnmE and two MnmG subunits.</text>
</comment>
<dbReference type="InterPro" id="IPR027266">
    <property type="entry name" value="TrmE/GcvT-like"/>
</dbReference>
<reference evidence="9 10" key="1">
    <citation type="submission" date="2020-02" db="EMBL/GenBank/DDBJ databases">
        <title>Rhodobacter algicola sp. nov., isolated from microalga culture.</title>
        <authorList>
            <person name="Park C.-Y."/>
        </authorList>
    </citation>
    <scope>NUCLEOTIDE SEQUENCE [LARGE SCALE GENOMIC DNA]</scope>
    <source>
        <strain evidence="9 10">ETT8</strain>
    </source>
</reference>
<evidence type="ECO:0000256" key="7">
    <source>
        <dbReference type="HAMAP-Rule" id="MF_00379"/>
    </source>
</evidence>
<organism evidence="9 10">
    <name type="scientific">Pseudotabrizicola algicola</name>
    <dbReference type="NCBI Taxonomy" id="2709381"/>
    <lineage>
        <taxon>Bacteria</taxon>
        <taxon>Pseudomonadati</taxon>
        <taxon>Pseudomonadota</taxon>
        <taxon>Alphaproteobacteria</taxon>
        <taxon>Rhodobacterales</taxon>
        <taxon>Paracoccaceae</taxon>
        <taxon>Pseudotabrizicola</taxon>
    </lineage>
</organism>
<dbReference type="InterPro" id="IPR018948">
    <property type="entry name" value="GTP-bd_TrmE_N"/>
</dbReference>
<dbReference type="PANTHER" id="PTHR42714">
    <property type="entry name" value="TRNA MODIFICATION GTPASE GTPBP3"/>
    <property type="match status" value="1"/>
</dbReference>
<feature type="binding site" evidence="7">
    <location>
        <begin position="242"/>
        <end position="248"/>
    </location>
    <ligand>
        <name>GTP</name>
        <dbReference type="ChEBI" id="CHEBI:37565"/>
    </ligand>
</feature>
<dbReference type="Gene3D" id="1.20.120.430">
    <property type="entry name" value="tRNA modification GTPase MnmE domain 2"/>
    <property type="match status" value="1"/>
</dbReference>
<comment type="function">
    <text evidence="7">Exhibits a very high intrinsic GTPase hydrolysis rate. Involved in the addition of a carboxymethylaminomethyl (cmnm) group at the wobble position (U34) of certain tRNAs, forming tRNA-cmnm(5)s(2)U34.</text>
</comment>
<evidence type="ECO:0000256" key="3">
    <source>
        <dbReference type="ARBA" id="ARBA00022741"/>
    </source>
</evidence>
<dbReference type="InterPro" id="IPR005225">
    <property type="entry name" value="Small_GTP-bd"/>
</dbReference>
<dbReference type="PROSITE" id="PS51709">
    <property type="entry name" value="G_TRME"/>
    <property type="match status" value="1"/>
</dbReference>
<dbReference type="FunFam" id="3.30.1360.120:FF:000007">
    <property type="entry name" value="tRNA modification GTPase GTPBP3, mitochondrial"/>
    <property type="match status" value="1"/>
</dbReference>
<accession>A0A6B3RSH1</accession>
<feature type="binding site" evidence="7">
    <location>
        <position position="247"/>
    </location>
    <ligand>
        <name>K(+)</name>
        <dbReference type="ChEBI" id="CHEBI:29103"/>
    </ligand>
</feature>
<proteinExistence type="inferred from homology"/>
<dbReference type="InterPro" id="IPR027417">
    <property type="entry name" value="P-loop_NTPase"/>
</dbReference>
<dbReference type="CDD" id="cd14858">
    <property type="entry name" value="TrmE_N"/>
    <property type="match status" value="1"/>
</dbReference>
<dbReference type="InterPro" id="IPR031168">
    <property type="entry name" value="G_TrmE"/>
</dbReference>
<keyword evidence="10" id="KW-1185">Reference proteome</keyword>
<keyword evidence="7" id="KW-0963">Cytoplasm</keyword>
<evidence type="ECO:0000259" key="8">
    <source>
        <dbReference type="PROSITE" id="PS51709"/>
    </source>
</evidence>
<dbReference type="GO" id="GO:0003924">
    <property type="term" value="F:GTPase activity"/>
    <property type="evidence" value="ECO:0007669"/>
    <property type="project" value="UniProtKB-UniRule"/>
</dbReference>
<dbReference type="SUPFAM" id="SSF52540">
    <property type="entry name" value="P-loop containing nucleoside triphosphate hydrolases"/>
    <property type="match status" value="1"/>
</dbReference>
<dbReference type="GO" id="GO:0046872">
    <property type="term" value="F:metal ion binding"/>
    <property type="evidence" value="ECO:0007669"/>
    <property type="project" value="UniProtKB-KW"/>
</dbReference>
<dbReference type="InterPro" id="IPR004520">
    <property type="entry name" value="GTPase_MnmE"/>
</dbReference>
<dbReference type="Pfam" id="PF10396">
    <property type="entry name" value="TrmE_N"/>
    <property type="match status" value="1"/>
</dbReference>
<dbReference type="GO" id="GO:0005525">
    <property type="term" value="F:GTP binding"/>
    <property type="evidence" value="ECO:0007669"/>
    <property type="project" value="UniProtKB-UniRule"/>
</dbReference>
<feature type="binding site" evidence="7">
    <location>
        <position position="117"/>
    </location>
    <ligand>
        <name>(6S)-5-formyl-5,6,7,8-tetrahydrofolate</name>
        <dbReference type="ChEBI" id="CHEBI:57457"/>
    </ligand>
</feature>
<sequence>MSDTIFALATARGRAGVAVVRVSGPLALEAAAALGITGLRPRCASLRKLMAKGEVLDTGLVLYFEAGASFTGEPVVEFQIHGGEAVVSALLKFLESVPGLRLAQAGEFTRRALENGVLDLTQVEALADLIDAETEAQRRQAQRVLSGAIGVKAARWRADLIRAAALIEATIDFADEEVPVDVTSDVREIVLRLCEEFREEIDNSRGAERVRAGFEVAIIGAPNAGKSSLLNALVGREAAITSPVAGTTRDIIEVRMDLGGLPVTFVDTAGLRQTDDEVERIGVARARERAELADVRLLVLAPDETPDVQMNADIVVWSRADLSPRPGAVSSKTGEGLALLVETIRHRLEGQVSGSGVLIRERHRSALALARVSMESALELLYADYVPLELVAAELRSSTQAVDLLVGKIGVETLLDEIFSSFCIGK</sequence>
<gene>
    <name evidence="7 9" type="primary">mnmE</name>
    <name evidence="7" type="synonym">trmE</name>
    <name evidence="9" type="ORF">G3572_17945</name>
</gene>
<comment type="cofactor">
    <cofactor evidence="7">
        <name>K(+)</name>
        <dbReference type="ChEBI" id="CHEBI:29103"/>
    </cofactor>
    <text evidence="7">Binds 1 potassium ion per subunit.</text>
</comment>
<feature type="binding site" evidence="7">
    <location>
        <position position="242"/>
    </location>
    <ligand>
        <name>K(+)</name>
        <dbReference type="ChEBI" id="CHEBI:29103"/>
    </ligand>
</feature>
<keyword evidence="2 7" id="KW-0819">tRNA processing</keyword>
<dbReference type="GO" id="GO:0030488">
    <property type="term" value="P:tRNA methylation"/>
    <property type="evidence" value="ECO:0007669"/>
    <property type="project" value="TreeGrafter"/>
</dbReference>
<keyword evidence="7" id="KW-0460">Magnesium</keyword>
<dbReference type="GO" id="GO:0005737">
    <property type="term" value="C:cytoplasm"/>
    <property type="evidence" value="ECO:0007669"/>
    <property type="project" value="UniProtKB-SubCell"/>
</dbReference>
<comment type="similarity">
    <text evidence="1 7">Belongs to the TRAFAC class TrmE-Era-EngA-EngB-Septin-like GTPase superfamily. TrmE GTPase family.</text>
</comment>
<evidence type="ECO:0000256" key="1">
    <source>
        <dbReference type="ARBA" id="ARBA00011043"/>
    </source>
</evidence>
<evidence type="ECO:0000313" key="9">
    <source>
        <dbReference type="EMBL" id="NEX48096.1"/>
    </source>
</evidence>
<dbReference type="InterPro" id="IPR027368">
    <property type="entry name" value="MnmE_dom2"/>
</dbReference>
<dbReference type="InterPro" id="IPR006073">
    <property type="entry name" value="GTP-bd"/>
</dbReference>
<dbReference type="HAMAP" id="MF_00379">
    <property type="entry name" value="GTPase_MnmE"/>
    <property type="match status" value="1"/>
</dbReference>
<dbReference type="Pfam" id="PF12631">
    <property type="entry name" value="MnmE_helical"/>
    <property type="match status" value="1"/>
</dbReference>
<dbReference type="Pfam" id="PF01926">
    <property type="entry name" value="MMR_HSR1"/>
    <property type="match status" value="1"/>
</dbReference>
<dbReference type="RefSeq" id="WP_164614460.1">
    <property type="nucleotide sequence ID" value="NZ_JAAIKE010000007.1"/>
</dbReference>
<feature type="binding site" evidence="7">
    <location>
        <position position="244"/>
    </location>
    <ligand>
        <name>K(+)</name>
        <dbReference type="ChEBI" id="CHEBI:29103"/>
    </ligand>
</feature>
<comment type="subcellular location">
    <subcellularLocation>
        <location evidence="7">Cytoplasm</location>
    </subcellularLocation>
</comment>
<keyword evidence="4 7" id="KW-0378">Hydrolase</keyword>
<dbReference type="Proteomes" id="UP000481421">
    <property type="component" value="Unassembled WGS sequence"/>
</dbReference>
<evidence type="ECO:0000256" key="4">
    <source>
        <dbReference type="ARBA" id="ARBA00022801"/>
    </source>
</evidence>
<feature type="binding site" evidence="7">
    <location>
        <position position="227"/>
    </location>
    <ligand>
        <name>Mg(2+)</name>
        <dbReference type="ChEBI" id="CHEBI:18420"/>
    </ligand>
</feature>
<feature type="binding site" evidence="7">
    <location>
        <position position="21"/>
    </location>
    <ligand>
        <name>(6S)-5-formyl-5,6,7,8-tetrahydrofolate</name>
        <dbReference type="ChEBI" id="CHEBI:57457"/>
    </ligand>
</feature>